<keyword evidence="4" id="KW-1185">Reference proteome</keyword>
<gene>
    <name evidence="3" type="ORF">GIS00_18815</name>
</gene>
<dbReference type="PROSITE" id="PS00061">
    <property type="entry name" value="ADH_SHORT"/>
    <property type="match status" value="1"/>
</dbReference>
<keyword evidence="2 3" id="KW-0560">Oxidoreductase</keyword>
<accession>A0A7K1FPB5</accession>
<comment type="caution">
    <text evidence="3">The sequence shown here is derived from an EMBL/GenBank/DDBJ whole genome shotgun (WGS) entry which is preliminary data.</text>
</comment>
<organism evidence="3 4">
    <name type="scientific">Nakamurella alba</name>
    <dbReference type="NCBI Taxonomy" id="2665158"/>
    <lineage>
        <taxon>Bacteria</taxon>
        <taxon>Bacillati</taxon>
        <taxon>Actinomycetota</taxon>
        <taxon>Actinomycetes</taxon>
        <taxon>Nakamurellales</taxon>
        <taxon>Nakamurellaceae</taxon>
        <taxon>Nakamurella</taxon>
    </lineage>
</organism>
<evidence type="ECO:0000313" key="3">
    <source>
        <dbReference type="EMBL" id="MTD15992.1"/>
    </source>
</evidence>
<dbReference type="PRINTS" id="PR00081">
    <property type="entry name" value="GDHRDH"/>
</dbReference>
<evidence type="ECO:0000313" key="4">
    <source>
        <dbReference type="Proteomes" id="UP000460221"/>
    </source>
</evidence>
<name>A0A7K1FPB5_9ACTN</name>
<dbReference type="NCBIfam" id="NF005559">
    <property type="entry name" value="PRK07231.1"/>
    <property type="match status" value="1"/>
</dbReference>
<reference evidence="3 4" key="1">
    <citation type="submission" date="2019-11" db="EMBL/GenBank/DDBJ databases">
        <authorList>
            <person name="Jiang L.-Q."/>
        </authorList>
    </citation>
    <scope>NUCLEOTIDE SEQUENCE [LARGE SCALE GENOMIC DNA]</scope>
    <source>
        <strain evidence="3 4">YIM 132087</strain>
    </source>
</reference>
<dbReference type="CDD" id="cd05233">
    <property type="entry name" value="SDR_c"/>
    <property type="match status" value="1"/>
</dbReference>
<comment type="similarity">
    <text evidence="1">Belongs to the short-chain dehydrogenases/reductases (SDR) family.</text>
</comment>
<dbReference type="InterPro" id="IPR002347">
    <property type="entry name" value="SDR_fam"/>
</dbReference>
<evidence type="ECO:0000256" key="2">
    <source>
        <dbReference type="ARBA" id="ARBA00023002"/>
    </source>
</evidence>
<dbReference type="PANTHER" id="PTHR43639">
    <property type="entry name" value="OXIDOREDUCTASE, SHORT-CHAIN DEHYDROGENASE/REDUCTASE FAMILY (AFU_ORTHOLOGUE AFUA_5G02870)"/>
    <property type="match status" value="1"/>
</dbReference>
<evidence type="ECO:0000256" key="1">
    <source>
        <dbReference type="ARBA" id="ARBA00006484"/>
    </source>
</evidence>
<sequence length="253" mass="25832">MTTDAPARDLAGRCAVVTGGSRGIGRAVVLALAARGCDVVIASRKESACADLAAEVTSEHGVRALPVGMNVSSWDDCDRLAATALETFGDVDILVNNAGLSPLYDDLTSVTADLFDKVINVNLRGPFRLTALLGGAMAAGRGGSIVNIGSSAAVRPVPAALPYSAAKAGLHVLTEGFAQALAPKVRVNTVHPGPILSDIATHWREGEQERLAASVALGRCGTVEEVVGAVVYFATDVSGYTTGAVLRVDGGLP</sequence>
<dbReference type="EC" id="1.1.1.47" evidence="3"/>
<dbReference type="RefSeq" id="WP_154769982.1">
    <property type="nucleotide sequence ID" value="NZ_WLYK01000008.1"/>
</dbReference>
<dbReference type="EMBL" id="WLYK01000008">
    <property type="protein sequence ID" value="MTD15992.1"/>
    <property type="molecule type" value="Genomic_DNA"/>
</dbReference>
<dbReference type="PANTHER" id="PTHR43639:SF1">
    <property type="entry name" value="SHORT-CHAIN DEHYDROGENASE_REDUCTASE FAMILY PROTEIN"/>
    <property type="match status" value="1"/>
</dbReference>
<dbReference type="AlphaFoldDB" id="A0A7K1FPB5"/>
<dbReference type="PRINTS" id="PR00080">
    <property type="entry name" value="SDRFAMILY"/>
</dbReference>
<dbReference type="Pfam" id="PF13561">
    <property type="entry name" value="adh_short_C2"/>
    <property type="match status" value="1"/>
</dbReference>
<dbReference type="SUPFAM" id="SSF51735">
    <property type="entry name" value="NAD(P)-binding Rossmann-fold domains"/>
    <property type="match status" value="1"/>
</dbReference>
<dbReference type="InterPro" id="IPR036291">
    <property type="entry name" value="NAD(P)-bd_dom_sf"/>
</dbReference>
<proteinExistence type="inferred from homology"/>
<protein>
    <submittedName>
        <fullName evidence="3">Glucose 1-dehydrogenase</fullName>
        <ecNumber evidence="3">1.1.1.47</ecNumber>
    </submittedName>
</protein>
<dbReference type="GO" id="GO:0047936">
    <property type="term" value="F:glucose 1-dehydrogenase [NAD(P)+] activity"/>
    <property type="evidence" value="ECO:0007669"/>
    <property type="project" value="UniProtKB-EC"/>
</dbReference>
<dbReference type="Gene3D" id="3.40.50.720">
    <property type="entry name" value="NAD(P)-binding Rossmann-like Domain"/>
    <property type="match status" value="1"/>
</dbReference>
<dbReference type="InterPro" id="IPR020904">
    <property type="entry name" value="Sc_DH/Rdtase_CS"/>
</dbReference>
<dbReference type="FunFam" id="3.40.50.720:FF:000084">
    <property type="entry name" value="Short-chain dehydrogenase reductase"/>
    <property type="match status" value="1"/>
</dbReference>
<dbReference type="Proteomes" id="UP000460221">
    <property type="component" value="Unassembled WGS sequence"/>
</dbReference>